<evidence type="ECO:0000256" key="4">
    <source>
        <dbReference type="ARBA" id="ARBA00023004"/>
    </source>
</evidence>
<dbReference type="AlphaFoldDB" id="A0A846ZQV8"/>
<keyword evidence="5" id="KW-0411">Iron-sulfur</keyword>
<keyword evidence="4" id="KW-0408">Iron</keyword>
<dbReference type="PANTHER" id="PTHR21266">
    <property type="entry name" value="IRON-SULFUR DOMAIN CONTAINING PROTEIN"/>
    <property type="match status" value="1"/>
</dbReference>
<proteinExistence type="predicted"/>
<dbReference type="InterPro" id="IPR044043">
    <property type="entry name" value="VanA_C_cat"/>
</dbReference>
<accession>A0A846ZQV8</accession>
<dbReference type="PROSITE" id="PS51296">
    <property type="entry name" value="RIESKE"/>
    <property type="match status" value="1"/>
</dbReference>
<dbReference type="PANTHER" id="PTHR21266:SF60">
    <property type="entry name" value="3-KETOSTEROID-9-ALPHA-MONOOXYGENASE, OXYGENASE COMPONENT"/>
    <property type="match status" value="1"/>
</dbReference>
<evidence type="ECO:0000259" key="6">
    <source>
        <dbReference type="PROSITE" id="PS51296"/>
    </source>
</evidence>
<dbReference type="Gene3D" id="3.90.380.10">
    <property type="entry name" value="Naphthalene 1,2-dioxygenase Alpha Subunit, Chain A, domain 1"/>
    <property type="match status" value="1"/>
</dbReference>
<dbReference type="InterPro" id="IPR036922">
    <property type="entry name" value="Rieske_2Fe-2S_sf"/>
</dbReference>
<keyword evidence="8" id="KW-1185">Reference proteome</keyword>
<dbReference type="EMBL" id="JAAZQD010000005">
    <property type="protein sequence ID" value="NKZ39793.1"/>
    <property type="molecule type" value="Genomic_DNA"/>
</dbReference>
<dbReference type="GO" id="GO:0051537">
    <property type="term" value="F:2 iron, 2 sulfur cluster binding"/>
    <property type="evidence" value="ECO:0007669"/>
    <property type="project" value="UniProtKB-KW"/>
</dbReference>
<name>A0A846ZQV8_9GAMM</name>
<dbReference type="SUPFAM" id="SSF50022">
    <property type="entry name" value="ISP domain"/>
    <property type="match status" value="1"/>
</dbReference>
<evidence type="ECO:0000256" key="5">
    <source>
        <dbReference type="ARBA" id="ARBA00023014"/>
    </source>
</evidence>
<reference evidence="7 8" key="1">
    <citation type="journal article" date="2017" name="Int. J. Syst. Evol. Microbiol.">
        <title>Oleiagrimonas citrea sp. nov., a marine bacterium isolated from tidal flat sediment and emended description of the genus Oleiagrimonas Fang et al. 2015 and Oleiagrimonas soli.</title>
        <authorList>
            <person name="Yang S.H."/>
            <person name="Seo H.S."/>
            <person name="Seong C.N."/>
            <person name="Kwon K.K."/>
        </authorList>
    </citation>
    <scope>NUCLEOTIDE SEQUENCE [LARGE SCALE GENOMIC DNA]</scope>
    <source>
        <strain evidence="7 8">MEBiC09124</strain>
    </source>
</reference>
<dbReference type="Gene3D" id="2.102.10.10">
    <property type="entry name" value="Rieske [2Fe-2S] iron-sulphur domain"/>
    <property type="match status" value="1"/>
</dbReference>
<dbReference type="InterPro" id="IPR050584">
    <property type="entry name" value="Cholesterol_7-desaturase"/>
</dbReference>
<evidence type="ECO:0000313" key="8">
    <source>
        <dbReference type="Proteomes" id="UP000541636"/>
    </source>
</evidence>
<dbReference type="GO" id="GO:0016491">
    <property type="term" value="F:oxidoreductase activity"/>
    <property type="evidence" value="ECO:0007669"/>
    <property type="project" value="UniProtKB-KW"/>
</dbReference>
<keyword evidence="3" id="KW-0560">Oxidoreductase</keyword>
<dbReference type="Pfam" id="PF19112">
    <property type="entry name" value="VanA_C"/>
    <property type="match status" value="1"/>
</dbReference>
<protein>
    <submittedName>
        <fullName evidence="7">Rieske 2Fe-2S domain-containing protein</fullName>
    </submittedName>
</protein>
<evidence type="ECO:0000256" key="3">
    <source>
        <dbReference type="ARBA" id="ARBA00023002"/>
    </source>
</evidence>
<evidence type="ECO:0000256" key="1">
    <source>
        <dbReference type="ARBA" id="ARBA00022714"/>
    </source>
</evidence>
<dbReference type="Proteomes" id="UP000541636">
    <property type="component" value="Unassembled WGS sequence"/>
</dbReference>
<organism evidence="7 8">
    <name type="scientific">Oleiagrimonas citrea</name>
    <dbReference type="NCBI Taxonomy" id="1665687"/>
    <lineage>
        <taxon>Bacteria</taxon>
        <taxon>Pseudomonadati</taxon>
        <taxon>Pseudomonadota</taxon>
        <taxon>Gammaproteobacteria</taxon>
        <taxon>Lysobacterales</taxon>
        <taxon>Rhodanobacteraceae</taxon>
        <taxon>Oleiagrimonas</taxon>
    </lineage>
</organism>
<keyword evidence="1" id="KW-0001">2Fe-2S</keyword>
<dbReference type="SUPFAM" id="SSF55961">
    <property type="entry name" value="Bet v1-like"/>
    <property type="match status" value="1"/>
</dbReference>
<evidence type="ECO:0000256" key="2">
    <source>
        <dbReference type="ARBA" id="ARBA00022723"/>
    </source>
</evidence>
<evidence type="ECO:0000313" key="7">
    <source>
        <dbReference type="EMBL" id="NKZ39793.1"/>
    </source>
</evidence>
<comment type="caution">
    <text evidence="7">The sequence shown here is derived from an EMBL/GenBank/DDBJ whole genome shotgun (WGS) entry which is preliminary data.</text>
</comment>
<dbReference type="InterPro" id="IPR017941">
    <property type="entry name" value="Rieske_2Fe-2S"/>
</dbReference>
<dbReference type="Pfam" id="PF00355">
    <property type="entry name" value="Rieske"/>
    <property type="match status" value="1"/>
</dbReference>
<keyword evidence="2" id="KW-0479">Metal-binding</keyword>
<dbReference type="GO" id="GO:0046872">
    <property type="term" value="F:metal ion binding"/>
    <property type="evidence" value="ECO:0007669"/>
    <property type="project" value="UniProtKB-KW"/>
</dbReference>
<dbReference type="RefSeq" id="WP_168609697.1">
    <property type="nucleotide sequence ID" value="NZ_JAAZQD010000005.1"/>
</dbReference>
<gene>
    <name evidence="7" type="ORF">HF690_12625</name>
</gene>
<feature type="domain" description="Rieske" evidence="6">
    <location>
        <begin position="12"/>
        <end position="115"/>
    </location>
</feature>
<sequence length="339" mass="39392">MTPWPSHLRSQWFAVTLSRKVGRAPKRFLLLGRPIVLARLDGQRVVGFEDRCPHRHAPLSKGRCIDGQLQCPYHGWRFDAQGRLQALPGAPPEQRLPGIHARRVCVTERDGVIWVRERDDDKRDLPERVRSMDTWNRKFLWQTVWRGNIVDALENVLDPLHTHFVHPGLVRKGGERCAMRVRLQPNNEGFTVDYSGHETQSGLLYRLFESPRESERAHFCAPGTAQLEYRYRNGSRACISLHFSPQDDRNTHLIGMLHVQGRRVPAWAVRLFLWPFIRRVAKQDARMLGWQADNTRIFGDRQDIVTRCDIVRRHLMSAWRDDPASIDLPPDGIDTELYL</sequence>